<evidence type="ECO:0000256" key="4">
    <source>
        <dbReference type="ARBA" id="ARBA00023172"/>
    </source>
</evidence>
<dbReference type="InterPro" id="IPR013762">
    <property type="entry name" value="Integrase-like_cat_sf"/>
</dbReference>
<dbReference type="InterPro" id="IPR010998">
    <property type="entry name" value="Integrase_recombinase_N"/>
</dbReference>
<dbReference type="GO" id="GO:0003677">
    <property type="term" value="F:DNA binding"/>
    <property type="evidence" value="ECO:0007669"/>
    <property type="project" value="UniProtKB-UniRule"/>
</dbReference>
<sequence length="398" mass="44077">MSVHKRRWTTAQGVEREAWQADYVDQAGKRHRKNFKLKKDAEAFEKRASTEVADGAHVADAASATIAEAGKLWIAAKERAGRERTTVDQYRQHLNLHIVPFIGEIRMNAFTLPAARAFEERLADNGRSPAMIRKILVSLGSLIGDAQERGLCNRNPIRDMRGRRGSADARAQKRATGKLRVGVDIPSPEEVRAILANLEGRWRPLLVTAIFTGLRSSELRGLCWRDVDLEKRVLHVRQRADRFKAIGRPKSEAGEREVPLPPIVANTLKDWKKAGTKSDKGLVFPNLKGEPEAHQPIIAMGFAPAQIRAGVTRETGDLDAKGNPILAPKYTGLHCLRHFHASWLINRRADGGLELPPKVVQERLGHSTIAMTLNVYGHLFPRGDDGSELAAAEAALFG</sequence>
<dbReference type="CDD" id="cd01189">
    <property type="entry name" value="INT_ICEBs1_C_like"/>
    <property type="match status" value="1"/>
</dbReference>
<dbReference type="RefSeq" id="WP_072339618.1">
    <property type="nucleotide sequence ID" value="NZ_FPKU01000001.1"/>
</dbReference>
<evidence type="ECO:0000256" key="1">
    <source>
        <dbReference type="ARBA" id="ARBA00008857"/>
    </source>
</evidence>
<evidence type="ECO:0000256" key="2">
    <source>
        <dbReference type="ARBA" id="ARBA00022908"/>
    </source>
</evidence>
<dbReference type="Pfam" id="PF00589">
    <property type="entry name" value="Phage_integrase"/>
    <property type="match status" value="1"/>
</dbReference>
<keyword evidence="9" id="KW-1185">Reference proteome</keyword>
<keyword evidence="4" id="KW-0233">DNA recombination</keyword>
<dbReference type="Gene3D" id="1.10.443.10">
    <property type="entry name" value="Intergrase catalytic core"/>
    <property type="match status" value="1"/>
</dbReference>
<proteinExistence type="inferred from homology"/>
<accession>A0A1K2HVH9</accession>
<keyword evidence="2" id="KW-0229">DNA integration</keyword>
<dbReference type="PROSITE" id="PS51898">
    <property type="entry name" value="TYR_RECOMBINASE"/>
    <property type="match status" value="1"/>
</dbReference>
<dbReference type="SUPFAM" id="SSF56349">
    <property type="entry name" value="DNA breaking-rejoining enzymes"/>
    <property type="match status" value="1"/>
</dbReference>
<dbReference type="InterPro" id="IPR050090">
    <property type="entry name" value="Tyrosine_recombinase_XerCD"/>
</dbReference>
<gene>
    <name evidence="8" type="ORF">SAMN02983003_1051</name>
</gene>
<evidence type="ECO:0000259" key="6">
    <source>
        <dbReference type="PROSITE" id="PS51898"/>
    </source>
</evidence>
<dbReference type="Proteomes" id="UP000183447">
    <property type="component" value="Unassembled WGS sequence"/>
</dbReference>
<evidence type="ECO:0000313" key="8">
    <source>
        <dbReference type="EMBL" id="SFZ82392.1"/>
    </source>
</evidence>
<dbReference type="PROSITE" id="PS51900">
    <property type="entry name" value="CB"/>
    <property type="match status" value="1"/>
</dbReference>
<evidence type="ECO:0000256" key="3">
    <source>
        <dbReference type="ARBA" id="ARBA00023125"/>
    </source>
</evidence>
<feature type="domain" description="Tyr recombinase" evidence="6">
    <location>
        <begin position="181"/>
        <end position="391"/>
    </location>
</feature>
<dbReference type="AlphaFoldDB" id="A0A1K2HVH9"/>
<evidence type="ECO:0000313" key="9">
    <source>
        <dbReference type="Proteomes" id="UP000183447"/>
    </source>
</evidence>
<dbReference type="PANTHER" id="PTHR30349">
    <property type="entry name" value="PHAGE INTEGRASE-RELATED"/>
    <property type="match status" value="1"/>
</dbReference>
<organism evidence="8 9">
    <name type="scientific">Devosia enhydra</name>
    <dbReference type="NCBI Taxonomy" id="665118"/>
    <lineage>
        <taxon>Bacteria</taxon>
        <taxon>Pseudomonadati</taxon>
        <taxon>Pseudomonadota</taxon>
        <taxon>Alphaproteobacteria</taxon>
        <taxon>Hyphomicrobiales</taxon>
        <taxon>Devosiaceae</taxon>
        <taxon>Devosia</taxon>
    </lineage>
</organism>
<comment type="similarity">
    <text evidence="1">Belongs to the 'phage' integrase family.</text>
</comment>
<reference evidence="8 9" key="1">
    <citation type="submission" date="2016-11" db="EMBL/GenBank/DDBJ databases">
        <authorList>
            <person name="Jaros S."/>
            <person name="Januszkiewicz K."/>
            <person name="Wedrychowicz H."/>
        </authorList>
    </citation>
    <scope>NUCLEOTIDE SEQUENCE [LARGE SCALE GENOMIC DNA]</scope>
    <source>
        <strain evidence="8 9">ATCC 23634</strain>
    </source>
</reference>
<dbReference type="Gene3D" id="1.10.150.130">
    <property type="match status" value="1"/>
</dbReference>
<feature type="domain" description="Core-binding (CB)" evidence="7">
    <location>
        <begin position="64"/>
        <end position="147"/>
    </location>
</feature>
<dbReference type="GO" id="GO:0015074">
    <property type="term" value="P:DNA integration"/>
    <property type="evidence" value="ECO:0007669"/>
    <property type="project" value="UniProtKB-KW"/>
</dbReference>
<protein>
    <submittedName>
        <fullName evidence="8">Site-specific recombinase XerD</fullName>
    </submittedName>
</protein>
<dbReference type="PANTHER" id="PTHR30349:SF64">
    <property type="entry name" value="PROPHAGE INTEGRASE INTD-RELATED"/>
    <property type="match status" value="1"/>
</dbReference>
<dbReference type="STRING" id="665118.SAMN02983003_1051"/>
<dbReference type="GO" id="GO:0006310">
    <property type="term" value="P:DNA recombination"/>
    <property type="evidence" value="ECO:0007669"/>
    <property type="project" value="UniProtKB-KW"/>
</dbReference>
<dbReference type="EMBL" id="FPKU01000001">
    <property type="protein sequence ID" value="SFZ82392.1"/>
    <property type="molecule type" value="Genomic_DNA"/>
</dbReference>
<evidence type="ECO:0000256" key="5">
    <source>
        <dbReference type="PROSITE-ProRule" id="PRU01248"/>
    </source>
</evidence>
<dbReference type="InterPro" id="IPR044068">
    <property type="entry name" value="CB"/>
</dbReference>
<evidence type="ECO:0000259" key="7">
    <source>
        <dbReference type="PROSITE" id="PS51900"/>
    </source>
</evidence>
<name>A0A1K2HVH9_9HYPH</name>
<dbReference type="OrthoDB" id="9785687at2"/>
<keyword evidence="3 5" id="KW-0238">DNA-binding</keyword>
<dbReference type="InterPro" id="IPR002104">
    <property type="entry name" value="Integrase_catalytic"/>
</dbReference>
<dbReference type="InterPro" id="IPR011010">
    <property type="entry name" value="DNA_brk_join_enz"/>
</dbReference>